<protein>
    <submittedName>
        <fullName evidence="1">Uncharacterized protein</fullName>
    </submittedName>
</protein>
<organism evidence="1 2">
    <name type="scientific">Entomophthora muscae</name>
    <dbReference type="NCBI Taxonomy" id="34485"/>
    <lineage>
        <taxon>Eukaryota</taxon>
        <taxon>Fungi</taxon>
        <taxon>Fungi incertae sedis</taxon>
        <taxon>Zoopagomycota</taxon>
        <taxon>Entomophthoromycotina</taxon>
        <taxon>Entomophthoromycetes</taxon>
        <taxon>Entomophthorales</taxon>
        <taxon>Entomophthoraceae</taxon>
        <taxon>Entomophthora</taxon>
    </lineage>
</organism>
<dbReference type="EMBL" id="QTSX02005709">
    <property type="protein sequence ID" value="KAJ9058732.1"/>
    <property type="molecule type" value="Genomic_DNA"/>
</dbReference>
<name>A0ACC2S8N1_9FUNG</name>
<evidence type="ECO:0000313" key="1">
    <source>
        <dbReference type="EMBL" id="KAJ9058732.1"/>
    </source>
</evidence>
<keyword evidence="2" id="KW-1185">Reference proteome</keyword>
<dbReference type="Proteomes" id="UP001165960">
    <property type="component" value="Unassembled WGS sequence"/>
</dbReference>
<reference evidence="1" key="1">
    <citation type="submission" date="2022-04" db="EMBL/GenBank/DDBJ databases">
        <title>Genome of the entomopathogenic fungus Entomophthora muscae.</title>
        <authorList>
            <person name="Elya C."/>
            <person name="Lovett B.R."/>
            <person name="Lee E."/>
            <person name="Macias A.M."/>
            <person name="Hajek A.E."/>
            <person name="De Bivort B.L."/>
            <person name="Kasson M.T."/>
            <person name="De Fine Licht H.H."/>
            <person name="Stajich J.E."/>
        </authorList>
    </citation>
    <scope>NUCLEOTIDE SEQUENCE</scope>
    <source>
        <strain evidence="1">Berkeley</strain>
    </source>
</reference>
<accession>A0ACC2S8N1</accession>
<sequence>MVFTSNIFDSTSIQASRSQASFNGGKAQGAEAPVYTQAFEAGNKEANLYLTPDLYGFDLFSSHAANAVIHHVFILPLLGYFEDKSLSFAFALQNEAGSK</sequence>
<comment type="caution">
    <text evidence="1">The sequence shown here is derived from an EMBL/GenBank/DDBJ whole genome shotgun (WGS) entry which is preliminary data.</text>
</comment>
<gene>
    <name evidence="1" type="ORF">DSO57_1009326</name>
</gene>
<proteinExistence type="predicted"/>
<evidence type="ECO:0000313" key="2">
    <source>
        <dbReference type="Proteomes" id="UP001165960"/>
    </source>
</evidence>